<proteinExistence type="predicted"/>
<accession>A0ABQ4GCB1</accession>
<sequence length="62" mass="6088">MGAGDGAGAAAGAAGGPGAGHMIPRALGRLAALLRGLEERAHRTEQGRQALAYTLTHINLGG</sequence>
<evidence type="ECO:0000313" key="1">
    <source>
        <dbReference type="EMBL" id="GIH44720.1"/>
    </source>
</evidence>
<keyword evidence="2" id="KW-1185">Reference proteome</keyword>
<gene>
    <name evidence="1" type="ORF">Mco01_77200</name>
</gene>
<name>A0ABQ4GCB1_9ACTN</name>
<comment type="caution">
    <text evidence="1">The sequence shown here is derived from an EMBL/GenBank/DDBJ whole genome shotgun (WGS) entry which is preliminary data.</text>
</comment>
<protein>
    <submittedName>
        <fullName evidence="1">Uncharacterized protein</fullName>
    </submittedName>
</protein>
<reference evidence="1 2" key="1">
    <citation type="submission" date="2021-01" db="EMBL/GenBank/DDBJ databases">
        <title>Whole genome shotgun sequence of Microbispora corallina NBRC 16416.</title>
        <authorList>
            <person name="Komaki H."/>
            <person name="Tamura T."/>
        </authorList>
    </citation>
    <scope>NUCLEOTIDE SEQUENCE [LARGE SCALE GENOMIC DNA]</scope>
    <source>
        <strain evidence="1 2">NBRC 16416</strain>
    </source>
</reference>
<evidence type="ECO:0000313" key="2">
    <source>
        <dbReference type="Proteomes" id="UP000603904"/>
    </source>
</evidence>
<organism evidence="1 2">
    <name type="scientific">Microbispora corallina</name>
    <dbReference type="NCBI Taxonomy" id="83302"/>
    <lineage>
        <taxon>Bacteria</taxon>
        <taxon>Bacillati</taxon>
        <taxon>Actinomycetota</taxon>
        <taxon>Actinomycetes</taxon>
        <taxon>Streptosporangiales</taxon>
        <taxon>Streptosporangiaceae</taxon>
        <taxon>Microbispora</taxon>
    </lineage>
</organism>
<dbReference type="Proteomes" id="UP000603904">
    <property type="component" value="Unassembled WGS sequence"/>
</dbReference>
<dbReference type="EMBL" id="BOOC01000070">
    <property type="protein sequence ID" value="GIH44720.1"/>
    <property type="molecule type" value="Genomic_DNA"/>
</dbReference>